<gene>
    <name evidence="5" type="primary">rimM</name>
    <name evidence="8" type="ORF">C8D75_0503</name>
</gene>
<evidence type="ECO:0000259" key="7">
    <source>
        <dbReference type="Pfam" id="PF05239"/>
    </source>
</evidence>
<evidence type="ECO:0000256" key="1">
    <source>
        <dbReference type="ARBA" id="ARBA00022490"/>
    </source>
</evidence>
<keyword evidence="2 5" id="KW-0690">Ribosome biogenesis</keyword>
<evidence type="ECO:0000313" key="9">
    <source>
        <dbReference type="Proteomes" id="UP000279669"/>
    </source>
</evidence>
<sequence>MSELNSLSNLLDNKISVAKIVNSHGVHGEVKVVPFTNIKSVITNLEEVLLYNTSTRNFFFTKVLQVKPLNRFFVLNLRGIVNMDEAKKMIGYEVFIDKKDLPPLKSDEYYWYEILSSDVYYENGEYVGKVEEIIQTGANDVISIKNLEEDKEVLIPMTEHYIVELKKENKSIIVKKIEWYENGTNETD</sequence>
<comment type="function">
    <text evidence="5">An accessory protein needed during the final step in the assembly of 30S ribosomal subunit, possibly for assembly of the head region. Essential for efficient processing of 16S rRNA. May be needed both before and after RbfA during the maturation of 16S rRNA. It has affinity for free ribosomal 30S subunits but not for 70S ribosomes.</text>
</comment>
<dbReference type="Pfam" id="PF05239">
    <property type="entry name" value="PRC"/>
    <property type="match status" value="1"/>
</dbReference>
<comment type="subcellular location">
    <subcellularLocation>
        <location evidence="5">Cytoplasm</location>
    </subcellularLocation>
</comment>
<dbReference type="Proteomes" id="UP000279669">
    <property type="component" value="Unassembled WGS sequence"/>
</dbReference>
<dbReference type="EMBL" id="REFG01000002">
    <property type="protein sequence ID" value="RMA75500.1"/>
    <property type="molecule type" value="Genomic_DNA"/>
</dbReference>
<feature type="domain" description="PRC-barrel" evidence="7">
    <location>
        <begin position="107"/>
        <end position="177"/>
    </location>
</feature>
<dbReference type="HAMAP" id="MF_00014">
    <property type="entry name" value="Ribosome_mat_RimM"/>
    <property type="match status" value="1"/>
</dbReference>
<dbReference type="InterPro" id="IPR011961">
    <property type="entry name" value="RimM"/>
</dbReference>
<evidence type="ECO:0000256" key="3">
    <source>
        <dbReference type="ARBA" id="ARBA00022552"/>
    </source>
</evidence>
<dbReference type="RefSeq" id="WP_103066152.1">
    <property type="nucleotide sequence ID" value="NZ_REFG01000002.1"/>
</dbReference>
<comment type="subunit">
    <text evidence="5">Binds ribosomal protein uS19.</text>
</comment>
<keyword evidence="1 5" id="KW-0963">Cytoplasm</keyword>
<name>A0ABX9UEF3_9BACT</name>
<dbReference type="InterPro" id="IPR027275">
    <property type="entry name" value="PRC-brl_dom"/>
</dbReference>
<evidence type="ECO:0000259" key="6">
    <source>
        <dbReference type="Pfam" id="PF01782"/>
    </source>
</evidence>
<protein>
    <recommendedName>
        <fullName evidence="5">Ribosome maturation factor RimM</fullName>
    </recommendedName>
</protein>
<dbReference type="InterPro" id="IPR002676">
    <property type="entry name" value="RimM_N"/>
</dbReference>
<dbReference type="SUPFAM" id="SSF50346">
    <property type="entry name" value="PRC-barrel domain"/>
    <property type="match status" value="1"/>
</dbReference>
<dbReference type="NCBIfam" id="TIGR02273">
    <property type="entry name" value="16S_RimM"/>
    <property type="match status" value="1"/>
</dbReference>
<keyword evidence="4 5" id="KW-0143">Chaperone</keyword>
<comment type="similarity">
    <text evidence="5">Belongs to the RimM family.</text>
</comment>
<feature type="domain" description="RimM N-terminal" evidence="6">
    <location>
        <begin position="17"/>
        <end position="99"/>
    </location>
</feature>
<dbReference type="PANTHER" id="PTHR33692:SF1">
    <property type="entry name" value="RIBOSOME MATURATION FACTOR RIMM"/>
    <property type="match status" value="1"/>
</dbReference>
<dbReference type="PANTHER" id="PTHR33692">
    <property type="entry name" value="RIBOSOME MATURATION FACTOR RIMM"/>
    <property type="match status" value="1"/>
</dbReference>
<keyword evidence="9" id="KW-1185">Reference proteome</keyword>
<comment type="domain">
    <text evidence="5">The PRC barrel domain binds ribosomal protein uS19.</text>
</comment>
<dbReference type="Gene3D" id="2.40.30.60">
    <property type="entry name" value="RimM"/>
    <property type="match status" value="1"/>
</dbReference>
<proteinExistence type="inferred from homology"/>
<reference evidence="8 9" key="1">
    <citation type="submission" date="2018-10" db="EMBL/GenBank/DDBJ databases">
        <title>Genomic Encyclopedia of Type Strains, Phase IV (KMG-IV): sequencing the most valuable type-strain genomes for metagenomic binning, comparative biology and taxonomic classification.</title>
        <authorList>
            <person name="Goeker M."/>
        </authorList>
    </citation>
    <scope>NUCLEOTIDE SEQUENCE [LARGE SCALE GENOMIC DNA]</scope>
    <source>
        <strain evidence="8 9">DSM 13574</strain>
    </source>
</reference>
<dbReference type="InterPro" id="IPR011033">
    <property type="entry name" value="PRC_barrel-like_sf"/>
</dbReference>
<dbReference type="SUPFAM" id="SSF50447">
    <property type="entry name" value="Translation proteins"/>
    <property type="match status" value="1"/>
</dbReference>
<evidence type="ECO:0000313" key="8">
    <source>
        <dbReference type="EMBL" id="RMA75500.1"/>
    </source>
</evidence>
<organism evidence="8 9">
    <name type="scientific">Petrotoga olearia</name>
    <dbReference type="NCBI Taxonomy" id="156203"/>
    <lineage>
        <taxon>Bacteria</taxon>
        <taxon>Thermotogati</taxon>
        <taxon>Thermotogota</taxon>
        <taxon>Thermotogae</taxon>
        <taxon>Petrotogales</taxon>
        <taxon>Petrotogaceae</taxon>
        <taxon>Petrotoga</taxon>
    </lineage>
</organism>
<dbReference type="Pfam" id="PF01782">
    <property type="entry name" value="RimM"/>
    <property type="match status" value="1"/>
</dbReference>
<keyword evidence="3 5" id="KW-0698">rRNA processing</keyword>
<dbReference type="InterPro" id="IPR036976">
    <property type="entry name" value="RimM_N_sf"/>
</dbReference>
<accession>A0ABX9UEF3</accession>
<evidence type="ECO:0000256" key="4">
    <source>
        <dbReference type="ARBA" id="ARBA00023186"/>
    </source>
</evidence>
<dbReference type="InterPro" id="IPR009000">
    <property type="entry name" value="Transl_B-barrel_sf"/>
</dbReference>
<evidence type="ECO:0000256" key="5">
    <source>
        <dbReference type="HAMAP-Rule" id="MF_00014"/>
    </source>
</evidence>
<evidence type="ECO:0000256" key="2">
    <source>
        <dbReference type="ARBA" id="ARBA00022517"/>
    </source>
</evidence>
<dbReference type="Gene3D" id="2.30.30.240">
    <property type="entry name" value="PRC-barrel domain"/>
    <property type="match status" value="1"/>
</dbReference>
<comment type="caution">
    <text evidence="8">The sequence shown here is derived from an EMBL/GenBank/DDBJ whole genome shotgun (WGS) entry which is preliminary data.</text>
</comment>